<dbReference type="Proteomes" id="UP000186777">
    <property type="component" value="Unassembled WGS sequence"/>
</dbReference>
<dbReference type="InterPro" id="IPR052186">
    <property type="entry name" value="Hydantoin_racemase-like"/>
</dbReference>
<protein>
    <submittedName>
        <fullName evidence="2">Uncharacterized protein</fullName>
    </submittedName>
</protein>
<dbReference type="PANTHER" id="PTHR28047:SF5">
    <property type="entry name" value="PROTEIN DCG1"/>
    <property type="match status" value="1"/>
</dbReference>
<dbReference type="AlphaFoldDB" id="A0A1Q6R9D2"/>
<organism evidence="2 3">
    <name type="scientific">Phascolarctobacterium succinatutens</name>
    <dbReference type="NCBI Taxonomy" id="626940"/>
    <lineage>
        <taxon>Bacteria</taxon>
        <taxon>Bacillati</taxon>
        <taxon>Bacillota</taxon>
        <taxon>Negativicutes</taxon>
        <taxon>Acidaminococcales</taxon>
        <taxon>Acidaminococcaceae</taxon>
        <taxon>Phascolarctobacterium</taxon>
    </lineage>
</organism>
<proteinExistence type="inferred from homology"/>
<dbReference type="InterPro" id="IPR015942">
    <property type="entry name" value="Asp/Glu/hydantoin_racemase"/>
</dbReference>
<evidence type="ECO:0000313" key="3">
    <source>
        <dbReference type="Proteomes" id="UP000186777"/>
    </source>
</evidence>
<comment type="similarity">
    <text evidence="1">Belongs to the HyuE racemase family.</text>
</comment>
<evidence type="ECO:0000256" key="1">
    <source>
        <dbReference type="ARBA" id="ARBA00038414"/>
    </source>
</evidence>
<accession>A0A1Q6R9D2</accession>
<dbReference type="Gene3D" id="3.40.50.12500">
    <property type="match status" value="1"/>
</dbReference>
<gene>
    <name evidence="2" type="ORF">BHW43_02530</name>
</gene>
<dbReference type="InterPro" id="IPR053714">
    <property type="entry name" value="Iso_Racemase_Enz_sf"/>
</dbReference>
<dbReference type="GO" id="GO:0047661">
    <property type="term" value="F:amino-acid racemase activity"/>
    <property type="evidence" value="ECO:0007669"/>
    <property type="project" value="InterPro"/>
</dbReference>
<sequence length="243" mass="25887">MKIFIINPDFGVTPEQMAARCHLLSVHVGPDVELHMECLVENHIEIDSALDAALAAPEIIKMAVRAESEGYDAVVLYCFSDPAVDACREVVSIPVVGGGQASCLLAPLVGRQAGLLLADTARYAEKQLFVAQCGVDPARIAAIGGIEARGVDLWAERERVLDLLTEAGKNLLAAGRVQVLLLGCLSFLGLAHPLSERLGVPVVDPAVAPVALAECLVRQGLKTSRKAYPAPPLRKRTWQSGQL</sequence>
<evidence type="ECO:0000313" key="2">
    <source>
        <dbReference type="EMBL" id="OLA38965.1"/>
    </source>
</evidence>
<dbReference type="EMBL" id="MNTG01000004">
    <property type="protein sequence ID" value="OLA38965.1"/>
    <property type="molecule type" value="Genomic_DNA"/>
</dbReference>
<comment type="caution">
    <text evidence="2">The sequence shown here is derived from an EMBL/GenBank/DDBJ whole genome shotgun (WGS) entry which is preliminary data.</text>
</comment>
<name>A0A1Q6R9D2_9FIRM</name>
<dbReference type="PANTHER" id="PTHR28047">
    <property type="entry name" value="PROTEIN DCG1"/>
    <property type="match status" value="1"/>
</dbReference>
<dbReference type="Pfam" id="PF01177">
    <property type="entry name" value="Asp_Glu_race"/>
    <property type="match status" value="1"/>
</dbReference>
<dbReference type="RefSeq" id="WP_303679390.1">
    <property type="nucleotide sequence ID" value="NZ_DBEZLM010000184.1"/>
</dbReference>
<reference evidence="2 3" key="1">
    <citation type="journal article" date="2016" name="Nat. Biotechnol.">
        <title>Measurement of bacterial replication rates in microbial communities.</title>
        <authorList>
            <person name="Brown C.T."/>
            <person name="Olm M.R."/>
            <person name="Thomas B.C."/>
            <person name="Banfield J.F."/>
        </authorList>
    </citation>
    <scope>NUCLEOTIDE SEQUENCE [LARGE SCALE GENOMIC DNA]</scope>
    <source>
        <strain evidence="2">46_33</strain>
    </source>
</reference>
<dbReference type="STRING" id="626940.BHW43_02530"/>